<dbReference type="EMBL" id="CP098736">
    <property type="protein sequence ID" value="USE80265.1"/>
    <property type="molecule type" value="Genomic_DNA"/>
</dbReference>
<evidence type="ECO:0000256" key="1">
    <source>
        <dbReference type="ARBA" id="ARBA00007358"/>
    </source>
</evidence>
<dbReference type="Proteomes" id="UP001056648">
    <property type="component" value="Chromosome 2"/>
</dbReference>
<comment type="similarity">
    <text evidence="1">Belongs to the iron-containing alcohol dehydrogenase family.</text>
</comment>
<dbReference type="PANTHER" id="PTHR11496:SF102">
    <property type="entry name" value="ALCOHOL DEHYDROGENASE 4"/>
    <property type="match status" value="1"/>
</dbReference>
<dbReference type="InterPro" id="IPR056798">
    <property type="entry name" value="ADH_Fe_C"/>
</dbReference>
<organism evidence="6 7">
    <name type="scientific">Cupriavidus gilardii</name>
    <dbReference type="NCBI Taxonomy" id="82541"/>
    <lineage>
        <taxon>Bacteria</taxon>
        <taxon>Pseudomonadati</taxon>
        <taxon>Pseudomonadota</taxon>
        <taxon>Betaproteobacteria</taxon>
        <taxon>Burkholderiales</taxon>
        <taxon>Burkholderiaceae</taxon>
        <taxon>Cupriavidus</taxon>
    </lineage>
</organism>
<keyword evidence="2" id="KW-0560">Oxidoreductase</keyword>
<gene>
    <name evidence="6" type="ORF">NDR89_10725</name>
</gene>
<evidence type="ECO:0000256" key="2">
    <source>
        <dbReference type="ARBA" id="ARBA00023002"/>
    </source>
</evidence>
<evidence type="ECO:0000313" key="6">
    <source>
        <dbReference type="EMBL" id="USE80265.1"/>
    </source>
</evidence>
<keyword evidence="7" id="KW-1185">Reference proteome</keyword>
<evidence type="ECO:0000313" key="7">
    <source>
        <dbReference type="Proteomes" id="UP001056648"/>
    </source>
</evidence>
<dbReference type="Gene3D" id="1.20.1090.10">
    <property type="entry name" value="Dehydroquinate synthase-like - alpha domain"/>
    <property type="match status" value="1"/>
</dbReference>
<feature type="domain" description="Alcohol dehydrogenase iron-type/glycerol dehydrogenase GldA" evidence="4">
    <location>
        <begin position="10"/>
        <end position="154"/>
    </location>
</feature>
<evidence type="ECO:0000256" key="3">
    <source>
        <dbReference type="ARBA" id="ARBA00023027"/>
    </source>
</evidence>
<accession>A0ABY4VZP8</accession>
<dbReference type="InterPro" id="IPR034786">
    <property type="entry name" value="MAR"/>
</dbReference>
<feature type="domain" description="Fe-containing alcohol dehydrogenase-like C-terminal" evidence="5">
    <location>
        <begin position="166"/>
        <end position="348"/>
    </location>
</feature>
<dbReference type="InterPro" id="IPR001670">
    <property type="entry name" value="ADH_Fe/GldA"/>
</dbReference>
<proteinExistence type="inferred from homology"/>
<dbReference type="CDD" id="cd08177">
    <property type="entry name" value="MAR"/>
    <property type="match status" value="1"/>
</dbReference>
<dbReference type="Pfam" id="PF00465">
    <property type="entry name" value="Fe-ADH"/>
    <property type="match status" value="1"/>
</dbReference>
<dbReference type="PANTHER" id="PTHR11496">
    <property type="entry name" value="ALCOHOL DEHYDROGENASE"/>
    <property type="match status" value="1"/>
</dbReference>
<dbReference type="InterPro" id="IPR039697">
    <property type="entry name" value="Alcohol_dehydrogenase_Fe"/>
</dbReference>
<dbReference type="SUPFAM" id="SSF56796">
    <property type="entry name" value="Dehydroquinate synthase-like"/>
    <property type="match status" value="1"/>
</dbReference>
<dbReference type="Pfam" id="PF25137">
    <property type="entry name" value="ADH_Fe_C"/>
    <property type="match status" value="1"/>
</dbReference>
<dbReference type="RefSeq" id="WP_252253301.1">
    <property type="nucleotide sequence ID" value="NZ_CP098736.1"/>
</dbReference>
<dbReference type="Gene3D" id="3.40.50.1970">
    <property type="match status" value="1"/>
</dbReference>
<name>A0ABY4VZP8_9BURK</name>
<keyword evidence="3" id="KW-0520">NAD</keyword>
<protein>
    <submittedName>
        <fullName evidence="6">Maleylacetate reductase</fullName>
    </submittedName>
</protein>
<evidence type="ECO:0000259" key="4">
    <source>
        <dbReference type="Pfam" id="PF00465"/>
    </source>
</evidence>
<evidence type="ECO:0000259" key="5">
    <source>
        <dbReference type="Pfam" id="PF25137"/>
    </source>
</evidence>
<sequence length="358" mass="38038">MKDFVYTGQPGRVVFRRRGVASLGEEVAALHIRRAIVLSTPQQASWALNVAETLGRDRAAGVFTEAVMHVPVEVVRKAVELAQVLNADGLIAIGGGSTIGLAKAMALQTALPIIAVPTTYAGSEMTPIWGITENNLKRTGKDLRVLPKTVIYDPDLTVGLPVDLSMASAVNAIAHAAEGLYARDGNPVISLMAEEGIRALASSMPLIRANPHNEEARGDALYGTWLCGSVLGNVGMALHHKLCHTLGGTFNLPHAEVHALILPHAIAFNTPAIGEACQRIRRALGTSESAAAGLFDLAKANGIKMALKDISAMTGADISNAVDLVLNAPYWNPRTIDESVRGDIEKLLWNAYEGNRPE</sequence>
<reference evidence="6" key="1">
    <citation type="submission" date="2022-06" db="EMBL/GenBank/DDBJ databases">
        <title>Complete genome sequence and characterization of Cupriavidus gilardii QJ1 isolated from contaminating cells.</title>
        <authorList>
            <person name="Qi J."/>
        </authorList>
    </citation>
    <scope>NUCLEOTIDE SEQUENCE</scope>
    <source>
        <strain evidence="6">QJ1</strain>
    </source>
</reference>